<dbReference type="EMBL" id="RJKL01000001">
    <property type="protein sequence ID" value="ROP33805.1"/>
    <property type="molecule type" value="Genomic_DNA"/>
</dbReference>
<comment type="caution">
    <text evidence="1">The sequence shown here is derived from an EMBL/GenBank/DDBJ whole genome shotgun (WGS) entry which is preliminary data.</text>
</comment>
<protein>
    <submittedName>
        <fullName evidence="1">Ferric iron reductase FhuF-like transporter</fullName>
    </submittedName>
</protein>
<dbReference type="AlphaFoldDB" id="A0A3N1GU59"/>
<dbReference type="RefSeq" id="WP_170047091.1">
    <property type="nucleotide sequence ID" value="NZ_RJKL01000001.1"/>
</dbReference>
<organism evidence="1 2">
    <name type="scientific">Couchioplanes caeruleus</name>
    <dbReference type="NCBI Taxonomy" id="56438"/>
    <lineage>
        <taxon>Bacteria</taxon>
        <taxon>Bacillati</taxon>
        <taxon>Actinomycetota</taxon>
        <taxon>Actinomycetes</taxon>
        <taxon>Micromonosporales</taxon>
        <taxon>Micromonosporaceae</taxon>
        <taxon>Couchioplanes</taxon>
    </lineage>
</organism>
<evidence type="ECO:0000313" key="1">
    <source>
        <dbReference type="EMBL" id="ROP33805.1"/>
    </source>
</evidence>
<sequence>MPPPCMGDGEAHTGAPALAATAARLSGLDAAAGFDVGLEPGGDWVALAAATDSGHLDAWLAALVSLHGRRPLAGSLLGLQLARAVIAPTVAALVLDRRCPDPAIDNLVVRVDAVTGLDGCAVRRPTVALLPTDPAATGRDSIVRADEDDLHQWWARRAAATLAPILTAVRARAPFGIRRLWGAVSDEVTGTAIEIAQLAGRDPYPAWRYAQRLLAALSVHAPVALTRARPFPVAVPGGEVLCQVRGTCCLSYRSTTAAGPPADRYCDTCPLRDDQSRHRRLHDWLSSSVVPV</sequence>
<accession>A0A3N1GU59</accession>
<name>A0A3N1GU59_9ACTN</name>
<gene>
    <name evidence="1" type="ORF">EDD30_6847</name>
</gene>
<evidence type="ECO:0000313" key="2">
    <source>
        <dbReference type="Proteomes" id="UP000271683"/>
    </source>
</evidence>
<reference evidence="1 2" key="1">
    <citation type="submission" date="2018-11" db="EMBL/GenBank/DDBJ databases">
        <title>Sequencing the genomes of 1000 actinobacteria strains.</title>
        <authorList>
            <person name="Klenk H.-P."/>
        </authorList>
    </citation>
    <scope>NUCLEOTIDE SEQUENCE [LARGE SCALE GENOMIC DNA]</scope>
    <source>
        <strain evidence="1 2">DSM 43634</strain>
    </source>
</reference>
<dbReference type="Proteomes" id="UP000271683">
    <property type="component" value="Unassembled WGS sequence"/>
</dbReference>
<proteinExistence type="predicted"/>